<gene>
    <name evidence="1" type="ORF">Atep_31270</name>
</gene>
<protein>
    <submittedName>
        <fullName evidence="1">Uncharacterized protein</fullName>
    </submittedName>
</protein>
<evidence type="ECO:0000313" key="1">
    <source>
        <dbReference type="EMBL" id="BCU08450.1"/>
    </source>
</evidence>
<proteinExistence type="predicted"/>
<evidence type="ECO:0000313" key="2">
    <source>
        <dbReference type="Proteomes" id="UP000680679"/>
    </source>
</evidence>
<accession>A0ABN6GJ82</accession>
<sequence length="64" mass="6789">MPFETVPSVAERELGAARLAEQDAPLKLQVPLLHVALAEPVAPVVLLVSERVVPCGPPLAEPEQ</sequence>
<dbReference type="Proteomes" id="UP000680679">
    <property type="component" value="Plasmid pAt1"/>
</dbReference>
<keyword evidence="2" id="KW-1185">Reference proteome</keyword>
<organism evidence="1 2">
    <name type="scientific">Allochromatium tepidum</name>
    <dbReference type="NCBI Taxonomy" id="553982"/>
    <lineage>
        <taxon>Bacteria</taxon>
        <taxon>Pseudomonadati</taxon>
        <taxon>Pseudomonadota</taxon>
        <taxon>Gammaproteobacteria</taxon>
        <taxon>Chromatiales</taxon>
        <taxon>Chromatiaceae</taxon>
        <taxon>Allochromatium</taxon>
    </lineage>
</organism>
<dbReference type="EMBL" id="AP024564">
    <property type="protein sequence ID" value="BCU08450.1"/>
    <property type="molecule type" value="Genomic_DNA"/>
</dbReference>
<name>A0ABN6GJ82_9GAMM</name>
<keyword evidence="1" id="KW-0614">Plasmid</keyword>
<geneLocation type="plasmid" evidence="1 2">
    <name>pAt1</name>
</geneLocation>
<reference evidence="1 2" key="1">
    <citation type="submission" date="2021-04" db="EMBL/GenBank/DDBJ databases">
        <title>Complete genome sequencing of Allochromatium tepidum strain NZ.</title>
        <authorList>
            <person name="Tsukatani Y."/>
            <person name="Mori H."/>
        </authorList>
    </citation>
    <scope>NUCLEOTIDE SEQUENCE [LARGE SCALE GENOMIC DNA]</scope>
    <source>
        <strain evidence="1 2">NZ</strain>
        <plasmid evidence="1 2">pAt1</plasmid>
    </source>
</reference>